<evidence type="ECO:0000256" key="6">
    <source>
        <dbReference type="ARBA" id="ARBA00022918"/>
    </source>
</evidence>
<keyword evidence="5" id="KW-0378">Hydrolase</keyword>
<keyword evidence="9" id="KW-1185">Reference proteome</keyword>
<evidence type="ECO:0000313" key="9">
    <source>
        <dbReference type="Proteomes" id="UP001221898"/>
    </source>
</evidence>
<reference evidence="8" key="1">
    <citation type="journal article" date="2023" name="Science">
        <title>Genome structures resolve the early diversification of teleost fishes.</title>
        <authorList>
            <person name="Parey E."/>
            <person name="Louis A."/>
            <person name="Montfort J."/>
            <person name="Bouchez O."/>
            <person name="Roques C."/>
            <person name="Iampietro C."/>
            <person name="Lluch J."/>
            <person name="Castinel A."/>
            <person name="Donnadieu C."/>
            <person name="Desvignes T."/>
            <person name="Floi Bucao C."/>
            <person name="Jouanno E."/>
            <person name="Wen M."/>
            <person name="Mejri S."/>
            <person name="Dirks R."/>
            <person name="Jansen H."/>
            <person name="Henkel C."/>
            <person name="Chen W.J."/>
            <person name="Zahm M."/>
            <person name="Cabau C."/>
            <person name="Klopp C."/>
            <person name="Thompson A.W."/>
            <person name="Robinson-Rechavi M."/>
            <person name="Braasch I."/>
            <person name="Lecointre G."/>
            <person name="Bobe J."/>
            <person name="Postlethwait J.H."/>
            <person name="Berthelot C."/>
            <person name="Roest Crollius H."/>
            <person name="Guiguen Y."/>
        </authorList>
    </citation>
    <scope>NUCLEOTIDE SEQUENCE</scope>
    <source>
        <strain evidence="8">NC1722</strain>
    </source>
</reference>
<dbReference type="InterPro" id="IPR050951">
    <property type="entry name" value="Retrovirus_Pol_polyprotein"/>
</dbReference>
<dbReference type="PANTHER" id="PTHR37984">
    <property type="entry name" value="PROTEIN CBG26694"/>
    <property type="match status" value="1"/>
</dbReference>
<sequence>MGLVLRVDEISSDVFVSNNASSFGLGAALLQAHDGKLRPVAFGSRTLTDAERRYSQIKNECLAAVWACKQFALYLQGMDVPGKQLVLADTLSRNTLQNSGSSETEAEVQAYVEAVMTSRPVSKTKLDTIREATRADTDMQMVIRYNHEGWPKHVPYQLKGCSAARAVLSAEDGLLLYGDRIAIPASLREEVLEQIHRRADKEP</sequence>
<keyword evidence="2" id="KW-0548">Nucleotidyltransferase</keyword>
<proteinExistence type="predicted"/>
<gene>
    <name evidence="8" type="ORF">AAFF_G00344430</name>
</gene>
<evidence type="ECO:0000256" key="1">
    <source>
        <dbReference type="ARBA" id="ARBA00022679"/>
    </source>
</evidence>
<dbReference type="SUPFAM" id="SSF56672">
    <property type="entry name" value="DNA/RNA polymerases"/>
    <property type="match status" value="1"/>
</dbReference>
<dbReference type="AlphaFoldDB" id="A0AAD7SK99"/>
<protein>
    <recommendedName>
        <fullName evidence="7">Reverse transcriptase RNase H-like domain-containing protein</fullName>
    </recommendedName>
</protein>
<dbReference type="Proteomes" id="UP001221898">
    <property type="component" value="Unassembled WGS sequence"/>
</dbReference>
<dbReference type="InterPro" id="IPR043502">
    <property type="entry name" value="DNA/RNA_pol_sf"/>
</dbReference>
<keyword evidence="1" id="KW-0808">Transferase</keyword>
<dbReference type="GO" id="GO:0016787">
    <property type="term" value="F:hydrolase activity"/>
    <property type="evidence" value="ECO:0007669"/>
    <property type="project" value="UniProtKB-KW"/>
</dbReference>
<evidence type="ECO:0000256" key="4">
    <source>
        <dbReference type="ARBA" id="ARBA00022759"/>
    </source>
</evidence>
<feature type="domain" description="Reverse transcriptase RNase H-like" evidence="7">
    <location>
        <begin position="12"/>
        <end position="79"/>
    </location>
</feature>
<keyword evidence="4" id="KW-0255">Endonuclease</keyword>
<evidence type="ECO:0000256" key="5">
    <source>
        <dbReference type="ARBA" id="ARBA00022801"/>
    </source>
</evidence>
<dbReference type="GO" id="GO:0003964">
    <property type="term" value="F:RNA-directed DNA polymerase activity"/>
    <property type="evidence" value="ECO:0007669"/>
    <property type="project" value="UniProtKB-KW"/>
</dbReference>
<accession>A0AAD7SK99</accession>
<dbReference type="GO" id="GO:0004519">
    <property type="term" value="F:endonuclease activity"/>
    <property type="evidence" value="ECO:0007669"/>
    <property type="project" value="UniProtKB-KW"/>
</dbReference>
<dbReference type="Gene3D" id="3.10.20.370">
    <property type="match status" value="1"/>
</dbReference>
<keyword evidence="6" id="KW-0695">RNA-directed DNA polymerase</keyword>
<evidence type="ECO:0000256" key="3">
    <source>
        <dbReference type="ARBA" id="ARBA00022722"/>
    </source>
</evidence>
<dbReference type="PANTHER" id="PTHR37984:SF5">
    <property type="entry name" value="PROTEIN NYNRIN-LIKE"/>
    <property type="match status" value="1"/>
</dbReference>
<dbReference type="Pfam" id="PF17917">
    <property type="entry name" value="RT_RNaseH"/>
    <property type="match status" value="1"/>
</dbReference>
<dbReference type="EMBL" id="JAINUG010000055">
    <property type="protein sequence ID" value="KAJ8404093.1"/>
    <property type="molecule type" value="Genomic_DNA"/>
</dbReference>
<comment type="caution">
    <text evidence="8">The sequence shown here is derived from an EMBL/GenBank/DDBJ whole genome shotgun (WGS) entry which is preliminary data.</text>
</comment>
<name>A0AAD7SK99_9TELE</name>
<dbReference type="InterPro" id="IPR041373">
    <property type="entry name" value="RT_RNaseH"/>
</dbReference>
<dbReference type="FunFam" id="3.10.20.370:FF:000001">
    <property type="entry name" value="Retrovirus-related Pol polyprotein from transposon 17.6-like protein"/>
    <property type="match status" value="1"/>
</dbReference>
<evidence type="ECO:0000256" key="2">
    <source>
        <dbReference type="ARBA" id="ARBA00022695"/>
    </source>
</evidence>
<organism evidence="8 9">
    <name type="scientific">Aldrovandia affinis</name>
    <dbReference type="NCBI Taxonomy" id="143900"/>
    <lineage>
        <taxon>Eukaryota</taxon>
        <taxon>Metazoa</taxon>
        <taxon>Chordata</taxon>
        <taxon>Craniata</taxon>
        <taxon>Vertebrata</taxon>
        <taxon>Euteleostomi</taxon>
        <taxon>Actinopterygii</taxon>
        <taxon>Neopterygii</taxon>
        <taxon>Teleostei</taxon>
        <taxon>Notacanthiformes</taxon>
        <taxon>Halosauridae</taxon>
        <taxon>Aldrovandia</taxon>
    </lineage>
</organism>
<evidence type="ECO:0000313" key="8">
    <source>
        <dbReference type="EMBL" id="KAJ8404093.1"/>
    </source>
</evidence>
<keyword evidence="3" id="KW-0540">Nuclease</keyword>
<evidence type="ECO:0000259" key="7">
    <source>
        <dbReference type="Pfam" id="PF17917"/>
    </source>
</evidence>